<feature type="domain" description="Spondin" evidence="14">
    <location>
        <begin position="12"/>
        <end position="206"/>
    </location>
</feature>
<feature type="domain" description="BPTI/Kunitz inhibitor" evidence="12">
    <location>
        <begin position="1062"/>
        <end position="1115"/>
    </location>
</feature>
<name>A0A8S2CPA3_9BILA</name>
<feature type="domain" description="BPTI/Kunitz inhibitor" evidence="12">
    <location>
        <begin position="524"/>
        <end position="574"/>
    </location>
</feature>
<feature type="domain" description="Spondin" evidence="14">
    <location>
        <begin position="660"/>
        <end position="854"/>
    </location>
</feature>
<dbReference type="Proteomes" id="UP000677228">
    <property type="component" value="Unassembled WGS sequence"/>
</dbReference>
<keyword evidence="3" id="KW-0964">Secreted</keyword>
<evidence type="ECO:0000256" key="9">
    <source>
        <dbReference type="ARBA" id="ARBA00023157"/>
    </source>
</evidence>
<organism evidence="15 17">
    <name type="scientific">Didymodactylos carnosus</name>
    <dbReference type="NCBI Taxonomy" id="1234261"/>
    <lineage>
        <taxon>Eukaryota</taxon>
        <taxon>Metazoa</taxon>
        <taxon>Spiralia</taxon>
        <taxon>Gnathifera</taxon>
        <taxon>Rotifera</taxon>
        <taxon>Eurotatoria</taxon>
        <taxon>Bdelloidea</taxon>
        <taxon>Philodinida</taxon>
        <taxon>Philodinidae</taxon>
        <taxon>Didymodactylos</taxon>
    </lineage>
</organism>
<dbReference type="CDD" id="cd00109">
    <property type="entry name" value="Kunitz-type"/>
    <property type="match status" value="2"/>
</dbReference>
<dbReference type="InterPro" id="IPR009465">
    <property type="entry name" value="Spondin_N"/>
</dbReference>
<dbReference type="SUPFAM" id="SSF57362">
    <property type="entry name" value="BPTI-like"/>
    <property type="match status" value="3"/>
</dbReference>
<dbReference type="GO" id="GO:0004867">
    <property type="term" value="F:serine-type endopeptidase inhibitor activity"/>
    <property type="evidence" value="ECO:0007669"/>
    <property type="project" value="InterPro"/>
</dbReference>
<dbReference type="InterPro" id="IPR038678">
    <property type="entry name" value="Spondin_N_sf"/>
</dbReference>
<evidence type="ECO:0000256" key="11">
    <source>
        <dbReference type="ARBA" id="ARBA00030964"/>
    </source>
</evidence>
<evidence type="ECO:0000259" key="14">
    <source>
        <dbReference type="PROSITE" id="PS51020"/>
    </source>
</evidence>
<feature type="domain" description="Reelin" evidence="13">
    <location>
        <begin position="1"/>
        <end position="56"/>
    </location>
</feature>
<protein>
    <recommendedName>
        <fullName evidence="2">Spondin-1</fullName>
    </recommendedName>
    <alternativeName>
        <fullName evidence="11">F-spondin</fullName>
    </alternativeName>
</protein>
<dbReference type="NCBIfam" id="NF038123">
    <property type="entry name" value="NF038123_dom"/>
    <property type="match status" value="2"/>
</dbReference>
<dbReference type="GO" id="GO:0005886">
    <property type="term" value="C:plasma membrane"/>
    <property type="evidence" value="ECO:0007669"/>
    <property type="project" value="TreeGrafter"/>
</dbReference>
<keyword evidence="6" id="KW-0732">Signal</keyword>
<evidence type="ECO:0000313" key="16">
    <source>
        <dbReference type="EMBL" id="CAF3547076.1"/>
    </source>
</evidence>
<dbReference type="Pfam" id="PF00014">
    <property type="entry name" value="Kunitz_BPTI"/>
    <property type="match status" value="3"/>
</dbReference>
<dbReference type="PRINTS" id="PR00759">
    <property type="entry name" value="BASICPTASE"/>
</dbReference>
<dbReference type="EMBL" id="CAJNOK010000645">
    <property type="protein sequence ID" value="CAF0766688.1"/>
    <property type="molecule type" value="Genomic_DNA"/>
</dbReference>
<dbReference type="PANTHER" id="PTHR11311:SF16">
    <property type="entry name" value="SPONDIN-1"/>
    <property type="match status" value="1"/>
</dbReference>
<evidence type="ECO:0000256" key="5">
    <source>
        <dbReference type="ARBA" id="ARBA00022723"/>
    </source>
</evidence>
<dbReference type="Gene3D" id="2.60.40.2130">
    <property type="entry name" value="F-spondin domain"/>
    <property type="match status" value="2"/>
</dbReference>
<dbReference type="Pfam" id="PF19028">
    <property type="entry name" value="TSP1_spondin"/>
    <property type="match status" value="1"/>
</dbReference>
<dbReference type="AlphaFoldDB" id="A0A8S2CPA3"/>
<dbReference type="Gene3D" id="2.20.100.10">
    <property type="entry name" value="Thrombospondin type-1 (TSP1) repeat"/>
    <property type="match status" value="7"/>
</dbReference>
<dbReference type="Pfam" id="PF02014">
    <property type="entry name" value="Reeler"/>
    <property type="match status" value="1"/>
</dbReference>
<evidence type="ECO:0000313" key="17">
    <source>
        <dbReference type="Proteomes" id="UP000677228"/>
    </source>
</evidence>
<keyword evidence="8" id="KW-0130">Cell adhesion</keyword>
<keyword evidence="10" id="KW-0325">Glycoprotein</keyword>
<dbReference type="FunFam" id="2.20.100.10:FF:000019">
    <property type="entry name" value="Thrombospondin type 1 domain containing 7A"/>
    <property type="match status" value="1"/>
</dbReference>
<proteinExistence type="predicted"/>
<comment type="subcellular location">
    <subcellularLocation>
        <location evidence="1">Secreted</location>
        <location evidence="1">Extracellular space</location>
        <location evidence="1">Extracellular matrix</location>
    </subcellularLocation>
</comment>
<evidence type="ECO:0000256" key="2">
    <source>
        <dbReference type="ARBA" id="ARBA00019594"/>
    </source>
</evidence>
<dbReference type="SMART" id="SM00209">
    <property type="entry name" value="TSP1"/>
    <property type="match status" value="7"/>
</dbReference>
<dbReference type="InterPro" id="IPR044004">
    <property type="entry name" value="TSP1_spondin_dom"/>
</dbReference>
<dbReference type="Gene3D" id="4.10.410.10">
    <property type="entry name" value="Pancreatic trypsin inhibitor Kunitz domain"/>
    <property type="match status" value="3"/>
</dbReference>
<dbReference type="InterPro" id="IPR036383">
    <property type="entry name" value="TSP1_rpt_sf"/>
</dbReference>
<dbReference type="InterPro" id="IPR036880">
    <property type="entry name" value="Kunitz_BPTI_sf"/>
</dbReference>
<comment type="caution">
    <text evidence="15">The sequence shown here is derived from an EMBL/GenBank/DDBJ whole genome shotgun (WGS) entry which is preliminary data.</text>
</comment>
<dbReference type="InterPro" id="IPR002861">
    <property type="entry name" value="Reeler_dom"/>
</dbReference>
<keyword evidence="5" id="KW-0479">Metal-binding</keyword>
<evidence type="ECO:0000256" key="7">
    <source>
        <dbReference type="ARBA" id="ARBA00022737"/>
    </source>
</evidence>
<dbReference type="SMART" id="SM00131">
    <property type="entry name" value="KU"/>
    <property type="match status" value="3"/>
</dbReference>
<evidence type="ECO:0000256" key="10">
    <source>
        <dbReference type="ARBA" id="ARBA00023180"/>
    </source>
</evidence>
<gene>
    <name evidence="15" type="ORF">OVA965_LOCUS2855</name>
    <name evidence="16" type="ORF">TMI583_LOCUS2854</name>
</gene>
<dbReference type="InterPro" id="IPR002223">
    <property type="entry name" value="Kunitz_BPTI"/>
</dbReference>
<keyword evidence="4" id="KW-0272">Extracellular matrix</keyword>
<evidence type="ECO:0000256" key="8">
    <source>
        <dbReference type="ARBA" id="ARBA00022889"/>
    </source>
</evidence>
<dbReference type="SUPFAM" id="SSF82895">
    <property type="entry name" value="TSP-1 type 1 repeat"/>
    <property type="match status" value="7"/>
</dbReference>
<dbReference type="InterPro" id="IPR000884">
    <property type="entry name" value="TSP1_rpt"/>
</dbReference>
<feature type="domain" description="BPTI/Kunitz inhibitor" evidence="12">
    <location>
        <begin position="380"/>
        <end position="430"/>
    </location>
</feature>
<sequence length="1240" mass="141345">MKNSISVNWVAPKMMRGCVTFRATVVRTDHIWFKDDGGLSYTMCEDRNMSHFSTLIGAVHNNNYTLFELDGYASKGLHELALYGITDTLEQELINESFSSVLRNIVLAKGLNANELQSSSNTSFTVSPKHHKLSVISKFAPSPDWFAGINSFDLCLSNCTWIDFYSEDLYLYDAGVDSGRTYTSEKLPTVPQEKIHSITTNDGKSPFFDPMKKSLQPVARLSIKKTLIRGCHANEAPTNTHLDRADYDLSHNNHRNQRIRYKYNDNGQKVHVYDEIASCFNAHSTCPSSLNTMNKTKLNMQETKDRTNDDPMCMTTKWGPWSACSVSCGEGMRTRSRTMLKNVDAARCGIQLMEKEECRGMKVNCDQGRLTDMMEKKRICMQSLETGPCTNYERRYYLNIDMKKCVEFEFGGCDGNENNFLTRDTCEDTCDILLRGRTEDGKDTRCMTIPWSEWSACTASCGTGTQVRFRSYKVKFLAMGFCGEQLEETRTCETPCDSANMHRLSDSKRLMIKNMDAMERKGKCLQPLEPGPCTSFSSRYYFDGTRKKCTQFRFGGCRGNDNNFATAEECEEMCIELIQKKLTMNDPTCLTTMWGDWSECSSVTCDKPGVQWRYRSYVDKTAAAGKCNELLTENQICTKKCLMAEESIKSGPIKTPQRRVRNRCCACDDAKYEATFQGLWSRQTHPKDWPRENLLHWSDLIGATHNQNYSLWEYGNIASDGLKHVAEWGAIGTMQKELRNHTKFGVIRNIVVIPGLWTVNVAKSTTGYFTTSRNHNFFSFVTMLGPSPDWIAGISGLDLCLPNCTWLDSYEESLYPVDAGTDMGVLYDGPKKPNNPREPIQPIIVSRISDTRSPFYDETGRQMLPVAKITIKRQMLRGESCPNGRLTHNPNQQQNAAFNDYPDLSRISEMENDKEISKTKVELIDESPTDMRCMTSEWSTWSECNVKCGNGLRQRTRMYKNAHLARGVCNERLSESEMCFNTNDYCEDDIKETAICAVSEWSSWSPCTVSCGKGYTERVRWYLNDQSTVIGKCQIYLNEKRQCQGAAAECETLIPEEKKAICMSDPKEDSRCRNLQRYYFDKKSMSCLPFKNGACANRGAHKNNFQDKAECEQMCNFLVPTFEKYDDYSMNSCPPTTQWTTWSECSVSCGRGWRTRTRAYIQNSNQMVNPNCPPLEERELCQMGKCHCIVSQWSSWSPCTQTCGPDAVQIRTRSIIRRPKNNGRRCGPLKETRYCPVPNC</sequence>
<dbReference type="PROSITE" id="PS51019">
    <property type="entry name" value="REELIN"/>
    <property type="match status" value="1"/>
</dbReference>
<dbReference type="Proteomes" id="UP000682733">
    <property type="component" value="Unassembled WGS sequence"/>
</dbReference>
<dbReference type="FunFam" id="4.10.410.10:FF:000020">
    <property type="entry name" value="Collagen, type VI, alpha 3"/>
    <property type="match status" value="1"/>
</dbReference>
<dbReference type="PROSITE" id="PS00280">
    <property type="entry name" value="BPTI_KUNITZ_1"/>
    <property type="match status" value="2"/>
</dbReference>
<evidence type="ECO:0000256" key="6">
    <source>
        <dbReference type="ARBA" id="ARBA00022729"/>
    </source>
</evidence>
<dbReference type="InterPro" id="IPR020901">
    <property type="entry name" value="Prtase_inh_Kunz-CS"/>
</dbReference>
<dbReference type="GO" id="GO:0046872">
    <property type="term" value="F:metal ion binding"/>
    <property type="evidence" value="ECO:0007669"/>
    <property type="project" value="UniProtKB-KW"/>
</dbReference>
<evidence type="ECO:0000259" key="12">
    <source>
        <dbReference type="PROSITE" id="PS50279"/>
    </source>
</evidence>
<evidence type="ECO:0000256" key="3">
    <source>
        <dbReference type="ARBA" id="ARBA00022525"/>
    </source>
</evidence>
<dbReference type="PROSITE" id="PS51020">
    <property type="entry name" value="SPONDIN"/>
    <property type="match status" value="2"/>
</dbReference>
<evidence type="ECO:0000313" key="15">
    <source>
        <dbReference type="EMBL" id="CAF0766688.1"/>
    </source>
</evidence>
<dbReference type="InterPro" id="IPR051418">
    <property type="entry name" value="Spondin/Thrombospondin_T1"/>
</dbReference>
<dbReference type="GO" id="GO:0007155">
    <property type="term" value="P:cell adhesion"/>
    <property type="evidence" value="ECO:0007669"/>
    <property type="project" value="UniProtKB-KW"/>
</dbReference>
<dbReference type="Pfam" id="PF06468">
    <property type="entry name" value="Spond_N"/>
    <property type="match status" value="2"/>
</dbReference>
<dbReference type="PROSITE" id="PS50092">
    <property type="entry name" value="TSP1"/>
    <property type="match status" value="7"/>
</dbReference>
<dbReference type="FunFam" id="2.60.40.2130:FF:000002">
    <property type="entry name" value="Putative Spondin-1"/>
    <property type="match status" value="1"/>
</dbReference>
<evidence type="ECO:0000256" key="1">
    <source>
        <dbReference type="ARBA" id="ARBA00004498"/>
    </source>
</evidence>
<evidence type="ECO:0000256" key="4">
    <source>
        <dbReference type="ARBA" id="ARBA00022530"/>
    </source>
</evidence>
<dbReference type="Pfam" id="PF00090">
    <property type="entry name" value="TSP_1"/>
    <property type="match status" value="6"/>
</dbReference>
<keyword evidence="9" id="KW-1015">Disulfide bond</keyword>
<keyword evidence="7" id="KW-0677">Repeat</keyword>
<evidence type="ECO:0000259" key="13">
    <source>
        <dbReference type="PROSITE" id="PS51019"/>
    </source>
</evidence>
<dbReference type="EMBL" id="CAJOBA010000645">
    <property type="protein sequence ID" value="CAF3547076.1"/>
    <property type="molecule type" value="Genomic_DNA"/>
</dbReference>
<reference evidence="15" key="1">
    <citation type="submission" date="2021-02" db="EMBL/GenBank/DDBJ databases">
        <authorList>
            <person name="Nowell W R."/>
        </authorList>
    </citation>
    <scope>NUCLEOTIDE SEQUENCE</scope>
</reference>
<accession>A0A8S2CPA3</accession>
<dbReference type="PANTHER" id="PTHR11311">
    <property type="entry name" value="SPONDIN"/>
    <property type="match status" value="1"/>
</dbReference>
<dbReference type="GO" id="GO:0030036">
    <property type="term" value="P:actin cytoskeleton organization"/>
    <property type="evidence" value="ECO:0007669"/>
    <property type="project" value="TreeGrafter"/>
</dbReference>
<dbReference type="PROSITE" id="PS50279">
    <property type="entry name" value="BPTI_KUNITZ_2"/>
    <property type="match status" value="3"/>
</dbReference>